<evidence type="ECO:0000259" key="1">
    <source>
        <dbReference type="Pfam" id="PF03906"/>
    </source>
</evidence>
<comment type="caution">
    <text evidence="2">The sequence shown here is derived from an EMBL/GenBank/DDBJ whole genome shotgun (WGS) entry which is preliminary data.</text>
</comment>
<organism evidence="2 3">
    <name type="scientific">Pseudomonas juntendi</name>
    <dbReference type="NCBI Taxonomy" id="2666183"/>
    <lineage>
        <taxon>Bacteria</taxon>
        <taxon>Pseudomonadati</taxon>
        <taxon>Pseudomonadota</taxon>
        <taxon>Gammaproteobacteria</taxon>
        <taxon>Pseudomonadales</taxon>
        <taxon>Pseudomonadaceae</taxon>
        <taxon>Pseudomonas</taxon>
    </lineage>
</organism>
<accession>A0A7W2M143</accession>
<reference evidence="2 3" key="1">
    <citation type="submission" date="2020-07" db="EMBL/GenBank/DDBJ databases">
        <title>Diversity of carbapenemase encoding genes among Pseudomonas putida group clinical isolates in a tertiary Brazilian hospital.</title>
        <authorList>
            <person name="Alberto-Lei F."/>
            <person name="Nodari C.S."/>
            <person name="Streling A.P."/>
            <person name="Paulino J.T."/>
            <person name="Bessa-Neto F.O."/>
            <person name="Cayo R."/>
            <person name="Gales A.C."/>
        </authorList>
    </citation>
    <scope>NUCLEOTIDE SEQUENCE [LARGE SCALE GENOMIC DNA]</scope>
    <source>
        <strain evidence="2 3">11213</strain>
    </source>
</reference>
<dbReference type="RefSeq" id="WP_182337321.1">
    <property type="nucleotide sequence ID" value="NZ_JACGDA010000084.1"/>
</dbReference>
<feature type="domain" description="Bacteriophage T7 tail fibre protein-like N-terminal" evidence="1">
    <location>
        <begin position="1"/>
        <end position="121"/>
    </location>
</feature>
<dbReference type="InterPro" id="IPR005604">
    <property type="entry name" value="Phage_T7_tail_fibre-like_N"/>
</dbReference>
<evidence type="ECO:0000313" key="3">
    <source>
        <dbReference type="Proteomes" id="UP000577346"/>
    </source>
</evidence>
<dbReference type="AlphaFoldDB" id="A0A7W2M143"/>
<dbReference type="Pfam" id="PF03906">
    <property type="entry name" value="Phage_T7_tail"/>
    <property type="match status" value="1"/>
</dbReference>
<name>A0A7W2M143_9PSED</name>
<dbReference type="Proteomes" id="UP000577346">
    <property type="component" value="Unassembled WGS sequence"/>
</dbReference>
<proteinExistence type="predicted"/>
<sequence length="546" mass="57167">MAYTPYSYVQLKADGATTNFPFNFPYLDTAHIQVSVDTVVTAFTWVDSYTIKIASAPVAGSVVEIRRITPKDSAIVSFQDGSTLLEADLDLMVTYNLYCAQEAYDGTQASIHLTADGVWDGQGVRATDFADPVDEQDLMTLNYMNVNFKNTMLAIEQDSIDKTTAIRTAANSDLEAIHTTAVNDLNTITQAAEAATSASQTAAKTSETNAANSAAAASASETACAASQTAAKTSETNAATSEQQAAGYAASLKLPAATGEALQALRQNSTETGLEYFPSHLAHGLGAVVDFRSTTMAAATPADLYGTGTQVGFISGGPAGLAIPGLGDPTYGVLVNHAQWKDSSALTAICQEFSSGTERFFRYATAATTWSGWLTVYNSAHFAIADYLKAGETHDTTGMRFASGNPPAIANITSSGAANALTIGNGSNDYASAVMAFIREGQYACYLGIDTDNVFKVGGWSMGDVSYPIIHAGNLGAYTGQLAVGAVGTYAFMWANGNYAPGTLLAGSAIYYGSYNYQSSVTASGTWMVCGYLSSGYKATVMLRVA</sequence>
<dbReference type="EMBL" id="JACGDA010000084">
    <property type="protein sequence ID" value="MBA6150774.1"/>
    <property type="molecule type" value="Genomic_DNA"/>
</dbReference>
<protein>
    <recommendedName>
        <fullName evidence="1">Bacteriophage T7 tail fibre protein-like N-terminal domain-containing protein</fullName>
    </recommendedName>
</protein>
<gene>
    <name evidence="2" type="ORF">H4C15_25315</name>
</gene>
<evidence type="ECO:0000313" key="2">
    <source>
        <dbReference type="EMBL" id="MBA6150774.1"/>
    </source>
</evidence>